<accession>R4Z055</accession>
<protein>
    <recommendedName>
        <fullName evidence="4">Methyltransferase</fullName>
    </recommendedName>
</protein>
<evidence type="ECO:0008006" key="4">
    <source>
        <dbReference type="Google" id="ProtNLM"/>
    </source>
</evidence>
<dbReference type="InterPro" id="IPR029063">
    <property type="entry name" value="SAM-dependent_MTases_sf"/>
</dbReference>
<dbReference type="RefSeq" id="WP_012227692.1">
    <property type="nucleotide sequence ID" value="NZ_HG422565.1"/>
</dbReference>
<dbReference type="PANTHER" id="PTHR40036">
    <property type="entry name" value="MACROCIN O-METHYLTRANSFERASE"/>
    <property type="match status" value="1"/>
</dbReference>
<dbReference type="OrthoDB" id="3826968at2"/>
<comment type="caution">
    <text evidence="2">The sequence shown here is derived from an EMBL/GenBank/DDBJ whole genome shotgun (WGS) entry which is preliminary data.</text>
</comment>
<feature type="compositionally biased region" description="Basic and acidic residues" evidence="1">
    <location>
        <begin position="1"/>
        <end position="11"/>
    </location>
</feature>
<dbReference type="Proteomes" id="UP000018291">
    <property type="component" value="Unassembled WGS sequence"/>
</dbReference>
<evidence type="ECO:0000313" key="2">
    <source>
        <dbReference type="EMBL" id="CCM64103.1"/>
    </source>
</evidence>
<dbReference type="STRING" id="1229780.BN381_330088"/>
<sequence length="283" mass="30259">MSPGVAHDHPGGGRGLAGPKEAGIRLAKGSVLWLRDRRRLERLLAKVVVDGSRSRYSHRLLAPTATLSPWYDDEAFLAVYEAVTDHTLVDIYRCWDLWSGLAQVADLPGDVLEVGVWRGGTGVLLAERSRQLGLDATVILADTFEGVVGAGDQDPWYEGGEHADTSVEVVESLKARFPGVSASLAVGRFPDDTGAAWAGSSLRLVHIDVDVYSSALSTLKWAWPRLGVGGLVIFDDFGSYECEGIATLGMQLMSAAGSVLRGVTNLNGHLTVVKVADEPLPDL</sequence>
<organism evidence="2 3">
    <name type="scientific">Candidatus Neomicrothrix parvicella RN1</name>
    <dbReference type="NCBI Taxonomy" id="1229780"/>
    <lineage>
        <taxon>Bacteria</taxon>
        <taxon>Bacillati</taxon>
        <taxon>Actinomycetota</taxon>
        <taxon>Acidimicrobiia</taxon>
        <taxon>Acidimicrobiales</taxon>
        <taxon>Microthrixaceae</taxon>
        <taxon>Candidatus Neomicrothrix</taxon>
    </lineage>
</organism>
<evidence type="ECO:0000256" key="1">
    <source>
        <dbReference type="SAM" id="MobiDB-lite"/>
    </source>
</evidence>
<dbReference type="HOGENOM" id="CLU_070011_0_0_11"/>
<dbReference type="AlphaFoldDB" id="R4Z055"/>
<feature type="region of interest" description="Disordered" evidence="1">
    <location>
        <begin position="1"/>
        <end position="20"/>
    </location>
</feature>
<name>R4Z055_9ACTN</name>
<keyword evidence="3" id="KW-1185">Reference proteome</keyword>
<reference evidence="2 3" key="1">
    <citation type="journal article" date="2013" name="ISME J.">
        <title>Metabolic model for the filamentous 'Candidatus Microthrix parvicella' based on genomic and metagenomic analyses.</title>
        <authorList>
            <person name="Jon McIlroy S."/>
            <person name="Kristiansen R."/>
            <person name="Albertsen M."/>
            <person name="Michael Karst S."/>
            <person name="Rossetti S."/>
            <person name="Lund Nielsen J."/>
            <person name="Tandoi V."/>
            <person name="James Seviour R."/>
            <person name="Nielsen P.H."/>
        </authorList>
    </citation>
    <scope>NUCLEOTIDE SEQUENCE [LARGE SCALE GENOMIC DNA]</scope>
    <source>
        <strain evidence="2 3">RN1</strain>
    </source>
</reference>
<dbReference type="Pfam" id="PF05711">
    <property type="entry name" value="TylF"/>
    <property type="match status" value="1"/>
</dbReference>
<dbReference type="InterPro" id="IPR008884">
    <property type="entry name" value="TylF_MeTrfase"/>
</dbReference>
<evidence type="ECO:0000313" key="3">
    <source>
        <dbReference type="Proteomes" id="UP000018291"/>
    </source>
</evidence>
<proteinExistence type="predicted"/>
<dbReference type="SUPFAM" id="SSF53335">
    <property type="entry name" value="S-adenosyl-L-methionine-dependent methyltransferases"/>
    <property type="match status" value="1"/>
</dbReference>
<dbReference type="eggNOG" id="COG4122">
    <property type="taxonomic scope" value="Bacteria"/>
</dbReference>
<dbReference type="EMBL" id="CANL01000027">
    <property type="protein sequence ID" value="CCM64103.1"/>
    <property type="molecule type" value="Genomic_DNA"/>
</dbReference>
<gene>
    <name evidence="2" type="ORF">BN381_330088</name>
</gene>
<dbReference type="Gene3D" id="3.40.50.150">
    <property type="entry name" value="Vaccinia Virus protein VP39"/>
    <property type="match status" value="1"/>
</dbReference>
<dbReference type="PANTHER" id="PTHR40036:SF1">
    <property type="entry name" value="MACROCIN O-METHYLTRANSFERASE"/>
    <property type="match status" value="1"/>
</dbReference>